<gene>
    <name evidence="1" type="ORF">DILT_LOCUS17888</name>
</gene>
<dbReference type="Pfam" id="PF10344">
    <property type="entry name" value="Hobbit"/>
    <property type="match status" value="1"/>
</dbReference>
<dbReference type="InterPro" id="IPR045167">
    <property type="entry name" value="Hobbit"/>
</dbReference>
<evidence type="ECO:0000313" key="1">
    <source>
        <dbReference type="EMBL" id="VDN39462.1"/>
    </source>
</evidence>
<dbReference type="PANTHER" id="PTHR15678:SF6">
    <property type="entry name" value="BRIDGE-LIKE LIPID TRANSFER PROTEIN FAMILY MEMBER 2"/>
    <property type="match status" value="1"/>
</dbReference>
<name>A0A3P7R6H5_DIBLA</name>
<sequence>MEETEIMQNPEGANTFTLLHRTLNMCTNSMQYNMMFDIVNDLLLYVEPQQKVPLPLNSCSTLLDEPQLKVAILRDQESLRSMVNYQRQLERELWSMLREVDQKLHGLSTAVRPASAQASYRPPPPLSADSAGAALLVRFDAGDLPPTLAHDVAHILAFEESINQLKASIVEMNSLLSQSIAYYQQLRVQSQRKRLQFAMSGHEEAVNGGTVSARMIF</sequence>
<dbReference type="AlphaFoldDB" id="A0A3P7R6H5"/>
<accession>A0A3P7R6H5</accession>
<organism evidence="1 2">
    <name type="scientific">Dibothriocephalus latus</name>
    <name type="common">Fish tapeworm</name>
    <name type="synonym">Diphyllobothrium latum</name>
    <dbReference type="NCBI Taxonomy" id="60516"/>
    <lineage>
        <taxon>Eukaryota</taxon>
        <taxon>Metazoa</taxon>
        <taxon>Spiralia</taxon>
        <taxon>Lophotrochozoa</taxon>
        <taxon>Platyhelminthes</taxon>
        <taxon>Cestoda</taxon>
        <taxon>Eucestoda</taxon>
        <taxon>Diphyllobothriidea</taxon>
        <taxon>Diphyllobothriidae</taxon>
        <taxon>Dibothriocephalus</taxon>
    </lineage>
</organism>
<keyword evidence="2" id="KW-1185">Reference proteome</keyword>
<evidence type="ECO:0000313" key="2">
    <source>
        <dbReference type="Proteomes" id="UP000281553"/>
    </source>
</evidence>
<proteinExistence type="predicted"/>
<reference evidence="1 2" key="1">
    <citation type="submission" date="2018-11" db="EMBL/GenBank/DDBJ databases">
        <authorList>
            <consortium name="Pathogen Informatics"/>
        </authorList>
    </citation>
    <scope>NUCLEOTIDE SEQUENCE [LARGE SCALE GENOMIC DNA]</scope>
</reference>
<dbReference type="OrthoDB" id="1562405at2759"/>
<dbReference type="EMBL" id="UYRU01095559">
    <property type="protein sequence ID" value="VDN39462.1"/>
    <property type="molecule type" value="Genomic_DNA"/>
</dbReference>
<dbReference type="PANTHER" id="PTHR15678">
    <property type="entry name" value="ANTIGEN MLAA-22-RELATED"/>
    <property type="match status" value="1"/>
</dbReference>
<protein>
    <submittedName>
        <fullName evidence="1">Uncharacterized protein</fullName>
    </submittedName>
</protein>
<dbReference type="Proteomes" id="UP000281553">
    <property type="component" value="Unassembled WGS sequence"/>
</dbReference>